<feature type="domain" description="Beta-lactamase-related" evidence="1">
    <location>
        <begin position="75"/>
        <end position="380"/>
    </location>
</feature>
<dbReference type="InterPro" id="IPR001466">
    <property type="entry name" value="Beta-lactam-related"/>
</dbReference>
<dbReference type="PANTHER" id="PTHR43283:SF7">
    <property type="entry name" value="BETA-LACTAMASE-RELATED DOMAIN-CONTAINING PROTEIN"/>
    <property type="match status" value="1"/>
</dbReference>
<reference evidence="2 3" key="1">
    <citation type="submission" date="2019-04" db="EMBL/GenBank/DDBJ databases">
        <title>Mesorhizobium composti sp. nov., isolated from compost.</title>
        <authorList>
            <person name="Lin S.-Y."/>
            <person name="Hameed A."/>
            <person name="Hsieh Y.-T."/>
            <person name="Young C.-C."/>
        </authorList>
    </citation>
    <scope>NUCLEOTIDE SEQUENCE [LARGE SCALE GENOMIC DNA]</scope>
    <source>
        <strain evidence="2 3">CC-YTH430</strain>
    </source>
</reference>
<protein>
    <submittedName>
        <fullName evidence="2">Serine hydrolase</fullName>
    </submittedName>
</protein>
<dbReference type="RefSeq" id="WP_136358553.1">
    <property type="nucleotide sequence ID" value="NZ_SSNY01000008.1"/>
</dbReference>
<evidence type="ECO:0000313" key="2">
    <source>
        <dbReference type="EMBL" id="THF56421.1"/>
    </source>
</evidence>
<dbReference type="PANTHER" id="PTHR43283">
    <property type="entry name" value="BETA-LACTAMASE-RELATED"/>
    <property type="match status" value="1"/>
</dbReference>
<dbReference type="EMBL" id="SSNY01000008">
    <property type="protein sequence ID" value="THF56421.1"/>
    <property type="molecule type" value="Genomic_DNA"/>
</dbReference>
<keyword evidence="3" id="KW-1185">Reference proteome</keyword>
<gene>
    <name evidence="2" type="ORF">E6C48_14890</name>
</gene>
<dbReference type="SUPFAM" id="SSF56601">
    <property type="entry name" value="beta-lactamase/transpeptidase-like"/>
    <property type="match status" value="1"/>
</dbReference>
<evidence type="ECO:0000313" key="3">
    <source>
        <dbReference type="Proteomes" id="UP000306441"/>
    </source>
</evidence>
<evidence type="ECO:0000259" key="1">
    <source>
        <dbReference type="Pfam" id="PF00144"/>
    </source>
</evidence>
<dbReference type="InterPro" id="IPR050789">
    <property type="entry name" value="Diverse_Enzym_Activities"/>
</dbReference>
<dbReference type="Pfam" id="PF00144">
    <property type="entry name" value="Beta-lactamase"/>
    <property type="match status" value="1"/>
</dbReference>
<name>A0ABY2Q540_9HYPH</name>
<comment type="caution">
    <text evidence="2">The sequence shown here is derived from an EMBL/GenBank/DDBJ whole genome shotgun (WGS) entry which is preliminary data.</text>
</comment>
<organism evidence="2 3">
    <name type="scientific">Ollibium composti</name>
    <dbReference type="NCBI Taxonomy" id="2675109"/>
    <lineage>
        <taxon>Bacteria</taxon>
        <taxon>Pseudomonadati</taxon>
        <taxon>Pseudomonadota</taxon>
        <taxon>Alphaproteobacteria</taxon>
        <taxon>Hyphomicrobiales</taxon>
        <taxon>Phyllobacteriaceae</taxon>
        <taxon>Ollibium</taxon>
    </lineage>
</organism>
<dbReference type="InterPro" id="IPR012338">
    <property type="entry name" value="Beta-lactam/transpept-like"/>
</dbReference>
<proteinExistence type="predicted"/>
<keyword evidence="2" id="KW-0378">Hydrolase</keyword>
<sequence length="389" mass="42882">MTGSTAFQQKFGFRRDEVTLANWRTAPFNRWAFQNVAEIVPSVVQTYGQAQDEAPADPAGILDRKVASLDGAPTVQAFLERTHSDALAVMRRGEFVADWQAPHTRFGAPHLAFSISKSLTAIVAGILEGDGLLDPEAPVVTYVPEAANSAYGDATVRHVLDMTVSLDFEEAYLDPESVFARYRQAMLWNPGGNGESLLDLLCDLKRLPGPHGEVFRYRSPNSDMLGVIVERASGQRVCDLMRERLWGPLGIRGTVAVTVDRQGYARTAGGVSISPRDLARVGEMMRQDGVAGGKRIVAESWIRDTTTAGSRDAWLVGDFVNLLPEGRYRNKWYQSGKGWFCGIGIHGQWVVVDPATETVVVKMASQPEPVDDDMDRENVAFFEWLFTTV</sequence>
<dbReference type="GO" id="GO:0016787">
    <property type="term" value="F:hydrolase activity"/>
    <property type="evidence" value="ECO:0007669"/>
    <property type="project" value="UniProtKB-KW"/>
</dbReference>
<dbReference type="Proteomes" id="UP000306441">
    <property type="component" value="Unassembled WGS sequence"/>
</dbReference>
<dbReference type="Gene3D" id="3.40.710.10">
    <property type="entry name" value="DD-peptidase/beta-lactamase superfamily"/>
    <property type="match status" value="1"/>
</dbReference>
<accession>A0ABY2Q540</accession>